<evidence type="ECO:0000313" key="2">
    <source>
        <dbReference type="Proteomes" id="UP000014680"/>
    </source>
</evidence>
<organism evidence="1 2">
    <name type="scientific">Entamoeba invadens IP1</name>
    <dbReference type="NCBI Taxonomy" id="370355"/>
    <lineage>
        <taxon>Eukaryota</taxon>
        <taxon>Amoebozoa</taxon>
        <taxon>Evosea</taxon>
        <taxon>Archamoebae</taxon>
        <taxon>Mastigamoebida</taxon>
        <taxon>Entamoebidae</taxon>
        <taxon>Entamoeba</taxon>
    </lineage>
</organism>
<dbReference type="RefSeq" id="XP_004258066.1">
    <property type="nucleotide sequence ID" value="XM_004258018.1"/>
</dbReference>
<sequence length="371" mass="43537">MADLEYSQPHKILAYQEVNFGTEVVRRAVLVRSELAEESDINLCPSVYLQRYNQSNIIGYGQCRRDSPLITHSGKTVLCEVFWVKSVTFPRKIWVHRRLLGAEADAISHKLLTKHNVFILYPSLKTEILKPVFKNSAMALTQHSKNAKNTRPMPLIREVPIHQAKKTQVTQMIKPPKPVTIVKEPTLPKQRYIGDAVTLDLIKYIFAIGSDSLGQSVGLKFCMEKAFPTYKEFPIITPTFDIENYVTEVLKMINATYPKPENYFFCSLFLFSVEIAQIRREWMYRFDQLDDFKRLIFNMRKHFEMVSFVFTQPMFTLCQIIFERYFINENVDIQYLLLQISEPFVWGQMEVRKLQYSYRLTPLPMNPFCQH</sequence>
<dbReference type="VEuPathDB" id="AmoebaDB:EIN_152920"/>
<dbReference type="EMBL" id="KB206474">
    <property type="protein sequence ID" value="ELP91295.1"/>
    <property type="molecule type" value="Genomic_DNA"/>
</dbReference>
<dbReference type="GeneID" id="14890431"/>
<dbReference type="KEGG" id="eiv:EIN_152920"/>
<dbReference type="Proteomes" id="UP000014680">
    <property type="component" value="Unassembled WGS sequence"/>
</dbReference>
<protein>
    <submittedName>
        <fullName evidence="1">Uncharacterized protein</fullName>
    </submittedName>
</protein>
<dbReference type="AlphaFoldDB" id="A0A0A1U8P4"/>
<dbReference type="OrthoDB" id="29174at2759"/>
<gene>
    <name evidence="1" type="ORF">EIN_152920</name>
</gene>
<name>A0A0A1U8P4_ENTIV</name>
<evidence type="ECO:0000313" key="1">
    <source>
        <dbReference type="EMBL" id="ELP91295.1"/>
    </source>
</evidence>
<keyword evidence="2" id="KW-1185">Reference proteome</keyword>
<proteinExistence type="predicted"/>
<accession>A0A0A1U8P4</accession>
<reference evidence="1 2" key="1">
    <citation type="submission" date="2012-10" db="EMBL/GenBank/DDBJ databases">
        <authorList>
            <person name="Zafar N."/>
            <person name="Inman J."/>
            <person name="Hall N."/>
            <person name="Lorenzi H."/>
            <person name="Caler E."/>
        </authorList>
    </citation>
    <scope>NUCLEOTIDE SEQUENCE [LARGE SCALE GENOMIC DNA]</scope>
    <source>
        <strain evidence="1 2">IP1</strain>
    </source>
</reference>